<evidence type="ECO:0000256" key="4">
    <source>
        <dbReference type="ARBA" id="ARBA00023002"/>
    </source>
</evidence>
<dbReference type="HAMAP" id="MF_00150">
    <property type="entry name" value="ArgC_type1"/>
    <property type="match status" value="1"/>
</dbReference>
<evidence type="ECO:0000256" key="2">
    <source>
        <dbReference type="ARBA" id="ARBA00022605"/>
    </source>
</evidence>
<dbReference type="InterPro" id="IPR058924">
    <property type="entry name" value="AGPR_dimerisation_dom"/>
</dbReference>
<dbReference type="InterPro" id="IPR000534">
    <property type="entry name" value="Semialdehyde_DH_NAD-bd"/>
</dbReference>
<keyword evidence="5" id="KW-0963">Cytoplasm</keyword>
<dbReference type="GO" id="GO:0003942">
    <property type="term" value="F:N-acetyl-gamma-glutamyl-phosphate reductase activity"/>
    <property type="evidence" value="ECO:0007669"/>
    <property type="project" value="UniProtKB-UniRule"/>
</dbReference>
<comment type="pathway">
    <text evidence="5">Amino-acid biosynthesis; L-arginine biosynthesis; N(2)-acetyl-L-ornithine from L-glutamate: step 3/4.</text>
</comment>
<dbReference type="SUPFAM" id="SSF51735">
    <property type="entry name" value="NAD(P)-binding Rossmann-fold domains"/>
    <property type="match status" value="1"/>
</dbReference>
<dbReference type="Proteomes" id="UP000436016">
    <property type="component" value="Unassembled WGS sequence"/>
</dbReference>
<organism evidence="7 8">
    <name type="scientific">Oceanomicrobium pacificus</name>
    <dbReference type="NCBI Taxonomy" id="2692916"/>
    <lineage>
        <taxon>Bacteria</taxon>
        <taxon>Pseudomonadati</taxon>
        <taxon>Pseudomonadota</taxon>
        <taxon>Alphaproteobacteria</taxon>
        <taxon>Rhodobacterales</taxon>
        <taxon>Paracoccaceae</taxon>
        <taxon>Oceanomicrobium</taxon>
    </lineage>
</organism>
<evidence type="ECO:0000256" key="5">
    <source>
        <dbReference type="HAMAP-Rule" id="MF_00150"/>
    </source>
</evidence>
<comment type="catalytic activity">
    <reaction evidence="5">
        <text>N-acetyl-L-glutamate 5-semialdehyde + phosphate + NADP(+) = N-acetyl-L-glutamyl 5-phosphate + NADPH + H(+)</text>
        <dbReference type="Rhea" id="RHEA:21588"/>
        <dbReference type="ChEBI" id="CHEBI:15378"/>
        <dbReference type="ChEBI" id="CHEBI:29123"/>
        <dbReference type="ChEBI" id="CHEBI:43474"/>
        <dbReference type="ChEBI" id="CHEBI:57783"/>
        <dbReference type="ChEBI" id="CHEBI:57936"/>
        <dbReference type="ChEBI" id="CHEBI:58349"/>
        <dbReference type="EC" id="1.2.1.38"/>
    </reaction>
</comment>
<dbReference type="AlphaFoldDB" id="A0A6B0TU31"/>
<keyword evidence="2 5" id="KW-0028">Amino-acid biosynthesis</keyword>
<comment type="function">
    <text evidence="5">Catalyzes the NADPH-dependent reduction of N-acetyl-5-glutamyl phosphate to yield N-acetyl-L-glutamate 5-semialdehyde.</text>
</comment>
<evidence type="ECO:0000256" key="1">
    <source>
        <dbReference type="ARBA" id="ARBA00022571"/>
    </source>
</evidence>
<comment type="caution">
    <text evidence="7">The sequence shown here is derived from an EMBL/GenBank/DDBJ whole genome shotgun (WGS) entry which is preliminary data.</text>
</comment>
<dbReference type="InterPro" id="IPR036291">
    <property type="entry name" value="NAD(P)-bd_dom_sf"/>
</dbReference>
<dbReference type="Gene3D" id="3.40.50.720">
    <property type="entry name" value="NAD(P)-binding Rossmann-like Domain"/>
    <property type="match status" value="1"/>
</dbReference>
<dbReference type="PANTHER" id="PTHR32338:SF10">
    <property type="entry name" value="N-ACETYL-GAMMA-GLUTAMYL-PHOSPHATE REDUCTASE, CHLOROPLASTIC-RELATED"/>
    <property type="match status" value="1"/>
</dbReference>
<feature type="active site" evidence="5">
    <location>
        <position position="151"/>
    </location>
</feature>
<dbReference type="GO" id="GO:0006526">
    <property type="term" value="P:L-arginine biosynthetic process"/>
    <property type="evidence" value="ECO:0007669"/>
    <property type="project" value="UniProtKB-UniRule"/>
</dbReference>
<dbReference type="GO" id="GO:0070401">
    <property type="term" value="F:NADP+ binding"/>
    <property type="evidence" value="ECO:0007669"/>
    <property type="project" value="InterPro"/>
</dbReference>
<dbReference type="NCBIfam" id="TIGR01850">
    <property type="entry name" value="argC"/>
    <property type="match status" value="1"/>
</dbReference>
<keyword evidence="1 5" id="KW-0055">Arginine biosynthesis</keyword>
<accession>A0A6B0TU31</accession>
<dbReference type="Pfam" id="PF01118">
    <property type="entry name" value="Semialdhyde_dh"/>
    <property type="match status" value="1"/>
</dbReference>
<reference evidence="7 8" key="1">
    <citation type="submission" date="2019-12" db="EMBL/GenBank/DDBJ databases">
        <title>Strain KN286 was isolated from seawater, which was collected from Caroline Seamount in the tropical western Pacific.</title>
        <authorList>
            <person name="Wang Q."/>
        </authorList>
    </citation>
    <scope>NUCLEOTIDE SEQUENCE [LARGE SCALE GENOMIC DNA]</scope>
    <source>
        <strain evidence="7 8">KN286</strain>
    </source>
</reference>
<dbReference type="InterPro" id="IPR000706">
    <property type="entry name" value="AGPR_type-1"/>
</dbReference>
<dbReference type="Gene3D" id="3.30.360.10">
    <property type="entry name" value="Dihydrodipicolinate Reductase, domain 2"/>
    <property type="match status" value="1"/>
</dbReference>
<dbReference type="SMART" id="SM00859">
    <property type="entry name" value="Semialdhyde_dh"/>
    <property type="match status" value="1"/>
</dbReference>
<dbReference type="CDD" id="cd17895">
    <property type="entry name" value="AGPR_1_N"/>
    <property type="match status" value="1"/>
</dbReference>
<proteinExistence type="inferred from homology"/>
<evidence type="ECO:0000256" key="3">
    <source>
        <dbReference type="ARBA" id="ARBA00022857"/>
    </source>
</evidence>
<dbReference type="PANTHER" id="PTHR32338">
    <property type="entry name" value="N-ACETYL-GAMMA-GLUTAMYL-PHOSPHATE REDUCTASE, CHLOROPLASTIC-RELATED-RELATED"/>
    <property type="match status" value="1"/>
</dbReference>
<dbReference type="SUPFAM" id="SSF55347">
    <property type="entry name" value="Glyceraldehyde-3-phosphate dehydrogenase-like, C-terminal domain"/>
    <property type="match status" value="1"/>
</dbReference>
<name>A0A6B0TU31_9RHOB</name>
<dbReference type="UniPathway" id="UPA00068">
    <property type="reaction ID" value="UER00108"/>
</dbReference>
<comment type="similarity">
    <text evidence="5">Belongs to the NAGSA dehydrogenase family. Type 1 subfamily.</text>
</comment>
<gene>
    <name evidence="5" type="primary">argC</name>
    <name evidence="7" type="ORF">GSH16_12625</name>
</gene>
<sequence>MDRPARIAILGASGYTGAELVRLIATHPGMEVAALTADRKAGMDMAEVFPHLRHLDLPKLCRISDVDFSGIDLAFCALPHATSQEVIRDLPRDLKTVDLSADFRLRDPAVYAEWYGHEHLAPALQPEAVYGLTEYYRDEIARARLVACTGCNSATGLLGLLPVVKAGVVDLDEIIIDLATGVSGAGRAPKEGTLHTEVSEGFHAYNIERHRHTAEFDQEFSLAAGRDVTVTFTPHLLPQNRGILATIYVKGAPEEIHKVLAEAYADEPFIVVLPYGEAPSTRHVRGSNFCHIGVVRDRRDGRARIFSALDNLTKGSSGQAVQNANLMLGLPETQGLMMAPLFP</sequence>
<dbReference type="InterPro" id="IPR050085">
    <property type="entry name" value="AGPR"/>
</dbReference>
<keyword evidence="3 5" id="KW-0521">NADP</keyword>
<comment type="subcellular location">
    <subcellularLocation>
        <location evidence="5">Cytoplasm</location>
    </subcellularLocation>
</comment>
<evidence type="ECO:0000259" key="6">
    <source>
        <dbReference type="SMART" id="SM00859"/>
    </source>
</evidence>
<dbReference type="CDD" id="cd23934">
    <property type="entry name" value="AGPR_1_C"/>
    <property type="match status" value="1"/>
</dbReference>
<keyword evidence="4 5" id="KW-0560">Oxidoreductase</keyword>
<dbReference type="GO" id="GO:0051287">
    <property type="term" value="F:NAD binding"/>
    <property type="evidence" value="ECO:0007669"/>
    <property type="project" value="InterPro"/>
</dbReference>
<keyword evidence="8" id="KW-1185">Reference proteome</keyword>
<evidence type="ECO:0000313" key="7">
    <source>
        <dbReference type="EMBL" id="MXU66289.1"/>
    </source>
</evidence>
<dbReference type="GO" id="GO:0005737">
    <property type="term" value="C:cytoplasm"/>
    <property type="evidence" value="ECO:0007669"/>
    <property type="project" value="UniProtKB-SubCell"/>
</dbReference>
<evidence type="ECO:0000313" key="8">
    <source>
        <dbReference type="Proteomes" id="UP000436016"/>
    </source>
</evidence>
<feature type="domain" description="Semialdehyde dehydrogenase NAD-binding" evidence="6">
    <location>
        <begin position="6"/>
        <end position="143"/>
    </location>
</feature>
<dbReference type="EC" id="1.2.1.38" evidence="5"/>
<dbReference type="EMBL" id="WUWG01000005">
    <property type="protein sequence ID" value="MXU66289.1"/>
    <property type="molecule type" value="Genomic_DNA"/>
</dbReference>
<dbReference type="Pfam" id="PF22698">
    <property type="entry name" value="Semialdhyde_dhC_1"/>
    <property type="match status" value="1"/>
</dbReference>
<protein>
    <recommendedName>
        <fullName evidence="5">N-acetyl-gamma-glutamyl-phosphate reductase</fullName>
        <shortName evidence="5">AGPR</shortName>
        <ecNumber evidence="5">1.2.1.38</ecNumber>
    </recommendedName>
    <alternativeName>
        <fullName evidence="5">N-acetyl-glutamate semialdehyde dehydrogenase</fullName>
        <shortName evidence="5">NAGSA dehydrogenase</shortName>
    </alternativeName>
</protein>